<gene>
    <name evidence="1" type="ORF">CAK95_10300</name>
</gene>
<keyword evidence="2" id="KW-1185">Reference proteome</keyword>
<proteinExistence type="predicted"/>
<dbReference type="Proteomes" id="UP000194137">
    <property type="component" value="Chromosome"/>
</dbReference>
<reference evidence="1 2" key="1">
    <citation type="submission" date="2017-05" db="EMBL/GenBank/DDBJ databases">
        <title>Full genome sequence of Pseudorhodoplanes sinuspersici.</title>
        <authorList>
            <person name="Dastgheib S.M.M."/>
            <person name="Shavandi M."/>
            <person name="Tirandaz H."/>
        </authorList>
    </citation>
    <scope>NUCLEOTIDE SEQUENCE [LARGE SCALE GENOMIC DNA]</scope>
    <source>
        <strain evidence="1 2">RIPI110</strain>
    </source>
</reference>
<accession>A0A1W6ZPW4</accession>
<dbReference type="EMBL" id="CP021112">
    <property type="protein sequence ID" value="ARP99433.1"/>
    <property type="molecule type" value="Genomic_DNA"/>
</dbReference>
<dbReference type="AlphaFoldDB" id="A0A1W6ZPW4"/>
<dbReference type="KEGG" id="psin:CAK95_10300"/>
<evidence type="ECO:0000313" key="1">
    <source>
        <dbReference type="EMBL" id="ARP99433.1"/>
    </source>
</evidence>
<sequence>MYLVGFPLLLIPLALYNIIAFLFGLGFGDTVFTVPMMSGATLSVSTGDLLIILSILLLFVEILKATRFGVKSIVDHLLSFVVFVVALGEFLMVQQAATSTFLLFLVICAIDVVGGFSISIRAAARDYTVDGTHPIAH</sequence>
<evidence type="ECO:0000313" key="2">
    <source>
        <dbReference type="Proteomes" id="UP000194137"/>
    </source>
</evidence>
<dbReference type="OrthoDB" id="9811032at2"/>
<protein>
    <submittedName>
        <fullName evidence="1">Uncharacterized protein</fullName>
    </submittedName>
</protein>
<dbReference type="STRING" id="1235591.CAK95_10300"/>
<name>A0A1W6ZPW4_9HYPH</name>
<dbReference type="RefSeq" id="WP_086087843.1">
    <property type="nucleotide sequence ID" value="NZ_CP021112.1"/>
</dbReference>
<organism evidence="1 2">
    <name type="scientific">Pseudorhodoplanes sinuspersici</name>
    <dbReference type="NCBI Taxonomy" id="1235591"/>
    <lineage>
        <taxon>Bacteria</taxon>
        <taxon>Pseudomonadati</taxon>
        <taxon>Pseudomonadota</taxon>
        <taxon>Alphaproteobacteria</taxon>
        <taxon>Hyphomicrobiales</taxon>
        <taxon>Pseudorhodoplanes</taxon>
    </lineage>
</organism>